<evidence type="ECO:0000313" key="2">
    <source>
        <dbReference type="EMBL" id="SHE80746.1"/>
    </source>
</evidence>
<dbReference type="RefSeq" id="WP_073341979.1">
    <property type="nucleotide sequence ID" value="NZ_FQVH01000006.1"/>
</dbReference>
<proteinExistence type="predicted"/>
<reference evidence="2 3" key="1">
    <citation type="submission" date="2016-11" db="EMBL/GenBank/DDBJ databases">
        <authorList>
            <person name="Jaros S."/>
            <person name="Januszkiewicz K."/>
            <person name="Wedrychowicz H."/>
        </authorList>
    </citation>
    <scope>NUCLEOTIDE SEQUENCE [LARGE SCALE GENOMIC DNA]</scope>
    <source>
        <strain evidence="2 3">DSM 17918</strain>
    </source>
</reference>
<feature type="transmembrane region" description="Helical" evidence="1">
    <location>
        <begin position="83"/>
        <end position="104"/>
    </location>
</feature>
<name>A0A1M4WHP2_9THEO</name>
<protein>
    <submittedName>
        <fullName evidence="2">Uncharacterized protein</fullName>
    </submittedName>
</protein>
<organism evidence="2 3">
    <name type="scientific">Caldanaerobius fijiensis DSM 17918</name>
    <dbReference type="NCBI Taxonomy" id="1121256"/>
    <lineage>
        <taxon>Bacteria</taxon>
        <taxon>Bacillati</taxon>
        <taxon>Bacillota</taxon>
        <taxon>Clostridia</taxon>
        <taxon>Thermoanaerobacterales</taxon>
        <taxon>Thermoanaerobacteraceae</taxon>
        <taxon>Caldanaerobius</taxon>
    </lineage>
</organism>
<dbReference type="STRING" id="1121256.SAMN02746089_00814"/>
<dbReference type="EMBL" id="FQVH01000006">
    <property type="protein sequence ID" value="SHE80746.1"/>
    <property type="molecule type" value="Genomic_DNA"/>
</dbReference>
<feature type="transmembrane region" description="Helical" evidence="1">
    <location>
        <begin position="56"/>
        <end position="77"/>
    </location>
</feature>
<evidence type="ECO:0000256" key="1">
    <source>
        <dbReference type="SAM" id="Phobius"/>
    </source>
</evidence>
<keyword evidence="1" id="KW-0472">Membrane</keyword>
<keyword evidence="1" id="KW-0812">Transmembrane</keyword>
<dbReference type="OrthoDB" id="1632160at2"/>
<feature type="transmembrane region" description="Helical" evidence="1">
    <location>
        <begin position="29"/>
        <end position="49"/>
    </location>
</feature>
<keyword evidence="1" id="KW-1133">Transmembrane helix</keyword>
<accession>A0A1M4WHP2</accession>
<feature type="transmembrane region" description="Helical" evidence="1">
    <location>
        <begin position="5"/>
        <end position="23"/>
    </location>
</feature>
<evidence type="ECO:0000313" key="3">
    <source>
        <dbReference type="Proteomes" id="UP000184088"/>
    </source>
</evidence>
<gene>
    <name evidence="2" type="ORF">SAMN02746089_00814</name>
</gene>
<sequence length="129" mass="14993">MFDFVVKWIMIAYLYIVVQFLGFLNHPEYLALLLLVSLIISFVLKKLLFRDMRFRYGGIVVYFIIACIGSYVGDYLLNKTGGLVFSDFNVLGGAIGSLAFSYIWGKLTARKEVSDVRHWEWLDSYVKRR</sequence>
<keyword evidence="3" id="KW-1185">Reference proteome</keyword>
<dbReference type="AlphaFoldDB" id="A0A1M4WHP2"/>
<dbReference type="Proteomes" id="UP000184088">
    <property type="component" value="Unassembled WGS sequence"/>
</dbReference>